<dbReference type="SFLD" id="SFLDG01142">
    <property type="entry name" value="C2.B.2:_Mannosyl-3-phosphoglyc"/>
    <property type="match status" value="1"/>
</dbReference>
<dbReference type="Gene3D" id="3.30.980.20">
    <property type="entry name" value="Putative mannosyl-3-phosphoglycerate phosphatase, domain 2"/>
    <property type="match status" value="1"/>
</dbReference>
<evidence type="ECO:0000313" key="5">
    <source>
        <dbReference type="Proteomes" id="UP000745859"/>
    </source>
</evidence>
<dbReference type="RefSeq" id="WP_167183293.1">
    <property type="nucleotide sequence ID" value="NZ_JAASQL010000001.1"/>
</dbReference>
<organism evidence="4 5">
    <name type="scientific">Wenyingzhuangia heitensis</name>
    <dbReference type="NCBI Taxonomy" id="1487859"/>
    <lineage>
        <taxon>Bacteria</taxon>
        <taxon>Pseudomonadati</taxon>
        <taxon>Bacteroidota</taxon>
        <taxon>Flavobacteriia</taxon>
        <taxon>Flavobacteriales</taxon>
        <taxon>Flavobacteriaceae</taxon>
        <taxon>Wenyingzhuangia</taxon>
    </lineage>
</organism>
<keyword evidence="5" id="KW-1185">Reference proteome</keyword>
<dbReference type="InterPro" id="IPR006381">
    <property type="entry name" value="HAD-SF-IIB-MPGP"/>
</dbReference>
<keyword evidence="3" id="KW-0460">Magnesium</keyword>
<gene>
    <name evidence="4" type="ORF">FHR24_000467</name>
</gene>
<protein>
    <submittedName>
        <fullName evidence="4">Mannosyl-3-phosphoglycerate phosphatase</fullName>
        <ecNumber evidence="4">3.1.3.70</ecNumber>
    </submittedName>
</protein>
<keyword evidence="2 4" id="KW-0378">Hydrolase</keyword>
<dbReference type="InterPro" id="IPR023214">
    <property type="entry name" value="HAD_sf"/>
</dbReference>
<proteinExistence type="predicted"/>
<dbReference type="SUPFAM" id="SSF56784">
    <property type="entry name" value="HAD-like"/>
    <property type="match status" value="1"/>
</dbReference>
<dbReference type="EC" id="3.1.3.70" evidence="4"/>
<keyword evidence="1" id="KW-0479">Metal-binding</keyword>
<dbReference type="InterPro" id="IPR006379">
    <property type="entry name" value="HAD-SF_hydro_IIB"/>
</dbReference>
<dbReference type="SFLD" id="SFLDS00003">
    <property type="entry name" value="Haloacid_Dehalogenase"/>
    <property type="match status" value="1"/>
</dbReference>
<dbReference type="GO" id="GO:0050531">
    <property type="term" value="F:mannosyl-3-phosphoglycerate phosphatase activity"/>
    <property type="evidence" value="ECO:0007669"/>
    <property type="project" value="UniProtKB-EC"/>
</dbReference>
<evidence type="ECO:0000256" key="2">
    <source>
        <dbReference type="ARBA" id="ARBA00022801"/>
    </source>
</evidence>
<evidence type="ECO:0000256" key="3">
    <source>
        <dbReference type="ARBA" id="ARBA00022842"/>
    </source>
</evidence>
<dbReference type="EMBL" id="JAASQL010000001">
    <property type="protein sequence ID" value="NIJ44028.1"/>
    <property type="molecule type" value="Genomic_DNA"/>
</dbReference>
<sequence length="264" mass="29738">MKTVIFTDLDGTFLNHDDYSFEASSEALACIFKKEIPLIFTTSKTKIEVELLQQKVAIKEPFIVENGAALFIPKNYKGFDFSFLTAFEDYYVLQLGVAYSQVLKFYNACKKQFGMLGFSDMTDDEVVKYTGLPLESAKLSKIRDFTEPFVLKEEAALDILEKLASENELKITKGGRFYHLIGKNQDKGKAVEKCAEIFEKIYKEKVKSIGLGDGQNDVPLLNSVDVPIAIQNHKGEYISLTNSDLQKSSFKGAKGWNEMVLKNV</sequence>
<dbReference type="PANTHER" id="PTHR10000">
    <property type="entry name" value="PHOSPHOSERINE PHOSPHATASE"/>
    <property type="match status" value="1"/>
</dbReference>
<accession>A0ABX0U776</accession>
<dbReference type="Gene3D" id="3.40.50.1000">
    <property type="entry name" value="HAD superfamily/HAD-like"/>
    <property type="match status" value="1"/>
</dbReference>
<dbReference type="SFLD" id="SFLDG01140">
    <property type="entry name" value="C2.B:_Phosphomannomutase_and_P"/>
    <property type="match status" value="1"/>
</dbReference>
<dbReference type="Proteomes" id="UP000745859">
    <property type="component" value="Unassembled WGS sequence"/>
</dbReference>
<dbReference type="Pfam" id="PF08282">
    <property type="entry name" value="Hydrolase_3"/>
    <property type="match status" value="1"/>
</dbReference>
<reference evidence="4 5" key="1">
    <citation type="submission" date="2020-03" db="EMBL/GenBank/DDBJ databases">
        <title>Genomic Encyclopedia of Type Strains, Phase IV (KMG-IV): sequencing the most valuable type-strain genomes for metagenomic binning, comparative biology and taxonomic classification.</title>
        <authorList>
            <person name="Goeker M."/>
        </authorList>
    </citation>
    <scope>NUCLEOTIDE SEQUENCE [LARGE SCALE GENOMIC DNA]</scope>
    <source>
        <strain evidence="4 5">DSM 101599</strain>
    </source>
</reference>
<name>A0ABX0U776_9FLAO</name>
<evidence type="ECO:0000313" key="4">
    <source>
        <dbReference type="EMBL" id="NIJ44028.1"/>
    </source>
</evidence>
<comment type="caution">
    <text evidence="4">The sequence shown here is derived from an EMBL/GenBank/DDBJ whole genome shotgun (WGS) entry which is preliminary data.</text>
</comment>
<dbReference type="NCBIfam" id="TIGR01486">
    <property type="entry name" value="HAD-SF-IIB-MPGP"/>
    <property type="match status" value="1"/>
</dbReference>
<dbReference type="PANTHER" id="PTHR10000:SF8">
    <property type="entry name" value="HAD SUPERFAMILY HYDROLASE-LIKE, TYPE 3"/>
    <property type="match status" value="1"/>
</dbReference>
<dbReference type="InterPro" id="IPR036412">
    <property type="entry name" value="HAD-like_sf"/>
</dbReference>
<dbReference type="NCBIfam" id="TIGR01484">
    <property type="entry name" value="HAD-SF-IIB"/>
    <property type="match status" value="1"/>
</dbReference>
<evidence type="ECO:0000256" key="1">
    <source>
        <dbReference type="ARBA" id="ARBA00022723"/>
    </source>
</evidence>